<evidence type="ECO:0000256" key="1">
    <source>
        <dbReference type="SAM" id="Coils"/>
    </source>
</evidence>
<evidence type="ECO:0000313" key="2">
    <source>
        <dbReference type="EMBL" id="MED6184797.1"/>
    </source>
</evidence>
<keyword evidence="3" id="KW-1185">Reference proteome</keyword>
<keyword evidence="1" id="KW-0175">Coiled coil</keyword>
<name>A0ABU6WHT4_9FABA</name>
<reference evidence="2 3" key="1">
    <citation type="journal article" date="2023" name="Plants (Basel)">
        <title>Bridging the Gap: Combining Genomics and Transcriptomics Approaches to Understand Stylosanthes scabra, an Orphan Legume from the Brazilian Caatinga.</title>
        <authorList>
            <person name="Ferreira-Neto J.R.C."/>
            <person name="da Silva M.D."/>
            <person name="Binneck E."/>
            <person name="de Melo N.F."/>
            <person name="da Silva R.H."/>
            <person name="de Melo A.L.T.M."/>
            <person name="Pandolfi V."/>
            <person name="Bustamante F.O."/>
            <person name="Brasileiro-Vidal A.C."/>
            <person name="Benko-Iseppon A.M."/>
        </authorList>
    </citation>
    <scope>NUCLEOTIDE SEQUENCE [LARGE SCALE GENOMIC DNA]</scope>
    <source>
        <tissue evidence="2">Leaves</tissue>
    </source>
</reference>
<evidence type="ECO:0000313" key="3">
    <source>
        <dbReference type="Proteomes" id="UP001341840"/>
    </source>
</evidence>
<dbReference type="EMBL" id="JASCZI010181598">
    <property type="protein sequence ID" value="MED6184797.1"/>
    <property type="molecule type" value="Genomic_DNA"/>
</dbReference>
<accession>A0ABU6WHT4</accession>
<protein>
    <submittedName>
        <fullName evidence="2">Uncharacterized protein</fullName>
    </submittedName>
</protein>
<gene>
    <name evidence="2" type="ORF">PIB30_050954</name>
</gene>
<sequence>MSITKPKTYILGAERRCLYSKDGSSVTVATTCVEEDGLGLGIFKMRLDAYRAEKKRLEEERQAIISAGGPKPPPIDEEDCGHGLLAAARKGGYMGEV</sequence>
<comment type="caution">
    <text evidence="2">The sequence shown here is derived from an EMBL/GenBank/DDBJ whole genome shotgun (WGS) entry which is preliminary data.</text>
</comment>
<dbReference type="Proteomes" id="UP001341840">
    <property type="component" value="Unassembled WGS sequence"/>
</dbReference>
<organism evidence="2 3">
    <name type="scientific">Stylosanthes scabra</name>
    <dbReference type="NCBI Taxonomy" id="79078"/>
    <lineage>
        <taxon>Eukaryota</taxon>
        <taxon>Viridiplantae</taxon>
        <taxon>Streptophyta</taxon>
        <taxon>Embryophyta</taxon>
        <taxon>Tracheophyta</taxon>
        <taxon>Spermatophyta</taxon>
        <taxon>Magnoliopsida</taxon>
        <taxon>eudicotyledons</taxon>
        <taxon>Gunneridae</taxon>
        <taxon>Pentapetalae</taxon>
        <taxon>rosids</taxon>
        <taxon>fabids</taxon>
        <taxon>Fabales</taxon>
        <taxon>Fabaceae</taxon>
        <taxon>Papilionoideae</taxon>
        <taxon>50 kb inversion clade</taxon>
        <taxon>dalbergioids sensu lato</taxon>
        <taxon>Dalbergieae</taxon>
        <taxon>Pterocarpus clade</taxon>
        <taxon>Stylosanthes</taxon>
    </lineage>
</organism>
<proteinExistence type="predicted"/>
<feature type="coiled-coil region" evidence="1">
    <location>
        <begin position="40"/>
        <end position="67"/>
    </location>
</feature>